<dbReference type="WBParaSite" id="HPBE_0000072401-mRNA-1">
    <property type="protein sequence ID" value="HPBE_0000072401-mRNA-1"/>
    <property type="gene ID" value="HPBE_0000072401"/>
</dbReference>
<dbReference type="AlphaFoldDB" id="A0A183F3I2"/>
<sequence>MKQPSCKPLEHTALHSRTLRRNEFSEKAVEQHRRSEGEIVFLAFVDTLDPECPKMSPNYYDVCPMLDRFRDHAAHNNITLEADDFSHDVYEFDLLSIFGKEEKW</sequence>
<reference evidence="1 2" key="1">
    <citation type="submission" date="2018-11" db="EMBL/GenBank/DDBJ databases">
        <authorList>
            <consortium name="Pathogen Informatics"/>
        </authorList>
    </citation>
    <scope>NUCLEOTIDE SEQUENCE [LARGE SCALE GENOMIC DNA]</scope>
</reference>
<accession>A0A183F3I2</accession>
<protein>
    <submittedName>
        <fullName evidence="3">DUF3800 domain-containing protein</fullName>
    </submittedName>
</protein>
<evidence type="ECO:0000313" key="1">
    <source>
        <dbReference type="EMBL" id="VDO19107.1"/>
    </source>
</evidence>
<keyword evidence="2" id="KW-1185">Reference proteome</keyword>
<dbReference type="EMBL" id="UZAH01000591">
    <property type="protein sequence ID" value="VDO19107.1"/>
    <property type="molecule type" value="Genomic_DNA"/>
</dbReference>
<proteinExistence type="predicted"/>
<evidence type="ECO:0000313" key="2">
    <source>
        <dbReference type="Proteomes" id="UP000050761"/>
    </source>
</evidence>
<reference evidence="3" key="2">
    <citation type="submission" date="2019-09" db="UniProtKB">
        <authorList>
            <consortium name="WormBaseParasite"/>
        </authorList>
    </citation>
    <scope>IDENTIFICATION</scope>
</reference>
<organism evidence="2 3">
    <name type="scientific">Heligmosomoides polygyrus</name>
    <name type="common">Parasitic roundworm</name>
    <dbReference type="NCBI Taxonomy" id="6339"/>
    <lineage>
        <taxon>Eukaryota</taxon>
        <taxon>Metazoa</taxon>
        <taxon>Ecdysozoa</taxon>
        <taxon>Nematoda</taxon>
        <taxon>Chromadorea</taxon>
        <taxon>Rhabditida</taxon>
        <taxon>Rhabditina</taxon>
        <taxon>Rhabditomorpha</taxon>
        <taxon>Strongyloidea</taxon>
        <taxon>Heligmosomidae</taxon>
        <taxon>Heligmosomoides</taxon>
    </lineage>
</organism>
<name>A0A183F3I2_HELPZ</name>
<accession>A0A3P7U9L2</accession>
<evidence type="ECO:0000313" key="3">
    <source>
        <dbReference type="WBParaSite" id="HPBE_0000072401-mRNA-1"/>
    </source>
</evidence>
<gene>
    <name evidence="1" type="ORF">HPBE_LOCUS725</name>
</gene>
<dbReference type="Proteomes" id="UP000050761">
    <property type="component" value="Unassembled WGS sequence"/>
</dbReference>